<feature type="compositionally biased region" description="Basic and acidic residues" evidence="1">
    <location>
        <begin position="197"/>
        <end position="207"/>
    </location>
</feature>
<reference evidence="3" key="1">
    <citation type="journal article" date="2016" name="Gigascience">
        <title>De novo construction of an expanded transcriptome assembly for the western tarnished plant bug, Lygus hesperus.</title>
        <authorList>
            <person name="Tassone E.E."/>
            <person name="Geib S.M."/>
            <person name="Hall B."/>
            <person name="Fabrick J.A."/>
            <person name="Brent C.S."/>
            <person name="Hull J.J."/>
        </authorList>
    </citation>
    <scope>NUCLEOTIDE SEQUENCE</scope>
</reference>
<feature type="domain" description="MADF" evidence="2">
    <location>
        <begin position="63"/>
        <end position="156"/>
    </location>
</feature>
<proteinExistence type="predicted"/>
<feature type="region of interest" description="Disordered" evidence="1">
    <location>
        <begin position="170"/>
        <end position="207"/>
    </location>
</feature>
<dbReference type="PROSITE" id="PS51029">
    <property type="entry name" value="MADF"/>
    <property type="match status" value="1"/>
</dbReference>
<feature type="non-terminal residue" evidence="3">
    <location>
        <position position="1"/>
    </location>
</feature>
<feature type="region of interest" description="Disordered" evidence="1">
    <location>
        <begin position="265"/>
        <end position="287"/>
    </location>
</feature>
<name>A0A146M430_LYGHE</name>
<organism evidence="3">
    <name type="scientific">Lygus hesperus</name>
    <name type="common">Western plant bug</name>
    <dbReference type="NCBI Taxonomy" id="30085"/>
    <lineage>
        <taxon>Eukaryota</taxon>
        <taxon>Metazoa</taxon>
        <taxon>Ecdysozoa</taxon>
        <taxon>Arthropoda</taxon>
        <taxon>Hexapoda</taxon>
        <taxon>Insecta</taxon>
        <taxon>Pterygota</taxon>
        <taxon>Neoptera</taxon>
        <taxon>Paraneoptera</taxon>
        <taxon>Hemiptera</taxon>
        <taxon>Heteroptera</taxon>
        <taxon>Panheteroptera</taxon>
        <taxon>Cimicomorpha</taxon>
        <taxon>Miridae</taxon>
        <taxon>Mirini</taxon>
        <taxon>Lygus</taxon>
    </lineage>
</organism>
<dbReference type="SMART" id="SM00595">
    <property type="entry name" value="MADF"/>
    <property type="match status" value="1"/>
</dbReference>
<evidence type="ECO:0000259" key="2">
    <source>
        <dbReference type="PROSITE" id="PS51029"/>
    </source>
</evidence>
<sequence length="287" mass="33854">FLSRFRLSCTVRLVCDCQLSRLGLLQFSATSWRYFKVSETRSGLRKVKMSKAKKEWTEEEVMELIHLYEAEEFLWNVKHKCYRNRHKRLNKFDEFAKKFSNCDRNEVQRKIHNLRNQVCHEMQKMKKRKCRDGEESRCESKWKFFSSLKFIMPNFTPTQSTSNIVTATEDSPGVLEDEQSSEPTPKRTKPQTKKVSRTPEDDIMKDRRQQEAIDIMKKTKDDFDCFGDYVAMELRNIKSDYYRGQLKSAIRKAIVKFSDMDESTYWSSVPSPSCAVHSRSPTPPTTS</sequence>
<dbReference type="Pfam" id="PF10545">
    <property type="entry name" value="MADF_DNA_bdg"/>
    <property type="match status" value="1"/>
</dbReference>
<dbReference type="PANTHER" id="PTHR21505:SF12">
    <property type="entry name" value="MADF DOMAIN-CONTAINING PROTEIN-RELATED"/>
    <property type="match status" value="1"/>
</dbReference>
<dbReference type="InterPro" id="IPR006578">
    <property type="entry name" value="MADF-dom"/>
</dbReference>
<feature type="compositionally biased region" description="Basic residues" evidence="1">
    <location>
        <begin position="186"/>
        <end position="196"/>
    </location>
</feature>
<gene>
    <name evidence="3" type="ORF">g.38051</name>
</gene>
<evidence type="ECO:0000313" key="3">
    <source>
        <dbReference type="EMBL" id="JAQ14524.1"/>
    </source>
</evidence>
<dbReference type="AlphaFoldDB" id="A0A146M430"/>
<dbReference type="PANTHER" id="PTHR21505">
    <property type="entry name" value="MADF DOMAIN-CONTAINING PROTEIN-RELATED"/>
    <property type="match status" value="1"/>
</dbReference>
<evidence type="ECO:0000256" key="1">
    <source>
        <dbReference type="SAM" id="MobiDB-lite"/>
    </source>
</evidence>
<dbReference type="EMBL" id="GDHC01004105">
    <property type="protein sequence ID" value="JAQ14524.1"/>
    <property type="molecule type" value="Transcribed_RNA"/>
</dbReference>
<protein>
    <recommendedName>
        <fullName evidence="2">MADF domain-containing protein</fullName>
    </recommendedName>
</protein>
<accession>A0A146M430</accession>